<feature type="compositionally biased region" description="Basic and acidic residues" evidence="1">
    <location>
        <begin position="47"/>
        <end position="56"/>
    </location>
</feature>
<evidence type="ECO:0000313" key="3">
    <source>
        <dbReference type="EMBL" id="MBC5677233.1"/>
    </source>
</evidence>
<keyword evidence="2" id="KW-1133">Transmembrane helix</keyword>
<feature type="compositionally biased region" description="Basic residues" evidence="1">
    <location>
        <begin position="36"/>
        <end position="46"/>
    </location>
</feature>
<reference evidence="3 4" key="1">
    <citation type="submission" date="2020-08" db="EMBL/GenBank/DDBJ databases">
        <title>Genome public.</title>
        <authorList>
            <person name="Liu C."/>
            <person name="Sun Q."/>
        </authorList>
    </citation>
    <scope>NUCLEOTIDE SEQUENCE [LARGE SCALE GENOMIC DNA]</scope>
    <source>
        <strain evidence="3 4">NSJ-7</strain>
    </source>
</reference>
<dbReference type="EMBL" id="JACOOS010000005">
    <property type="protein sequence ID" value="MBC5677233.1"/>
    <property type="molecule type" value="Genomic_DNA"/>
</dbReference>
<keyword evidence="4" id="KW-1185">Reference proteome</keyword>
<gene>
    <name evidence="3" type="ORF">H8S22_06305</name>
</gene>
<proteinExistence type="predicted"/>
<evidence type="ECO:0000256" key="2">
    <source>
        <dbReference type="SAM" id="Phobius"/>
    </source>
</evidence>
<organism evidence="3 4">
    <name type="scientific">Anaerostipes hominis</name>
    <name type="common">ex Liu et al. 2021</name>
    <dbReference type="NCBI Taxonomy" id="2763018"/>
    <lineage>
        <taxon>Bacteria</taxon>
        <taxon>Bacillati</taxon>
        <taxon>Bacillota</taxon>
        <taxon>Clostridia</taxon>
        <taxon>Lachnospirales</taxon>
        <taxon>Lachnospiraceae</taxon>
        <taxon>Anaerostipes</taxon>
    </lineage>
</organism>
<protein>
    <submittedName>
        <fullName evidence="3">Uncharacterized protein</fullName>
    </submittedName>
</protein>
<name>A0ABR7FPV4_9FIRM</name>
<keyword evidence="2" id="KW-0472">Membrane</keyword>
<comment type="caution">
    <text evidence="3">The sequence shown here is derived from an EMBL/GenBank/DDBJ whole genome shotgun (WGS) entry which is preliminary data.</text>
</comment>
<accession>A0ABR7FPV4</accession>
<dbReference type="RefSeq" id="WP_024727404.1">
    <property type="nucleotide sequence ID" value="NZ_JACOOS010000005.1"/>
</dbReference>
<dbReference type="Proteomes" id="UP000635828">
    <property type="component" value="Unassembled WGS sequence"/>
</dbReference>
<feature type="region of interest" description="Disordered" evidence="1">
    <location>
        <begin position="36"/>
        <end position="56"/>
    </location>
</feature>
<evidence type="ECO:0000256" key="1">
    <source>
        <dbReference type="SAM" id="MobiDB-lite"/>
    </source>
</evidence>
<evidence type="ECO:0000313" key="4">
    <source>
        <dbReference type="Proteomes" id="UP000635828"/>
    </source>
</evidence>
<feature type="transmembrane region" description="Helical" evidence="2">
    <location>
        <begin position="6"/>
        <end position="28"/>
    </location>
</feature>
<sequence>MEIYNFIIQFFTILLGIFCGIYIAFLLMKGMRNLKEKRRKKRRRHPEARIKKKQESQKELIRKNIKSIKRIKARRSKNHGEISLKDRIGCQTSIKLENCYLDGLNYNREIKKGKKKEEEAYHYIDKVRKTLNKN</sequence>
<keyword evidence="2" id="KW-0812">Transmembrane</keyword>